<accession>A0ABV2T6P1</accession>
<reference evidence="1 2" key="1">
    <citation type="submission" date="2024-06" db="EMBL/GenBank/DDBJ databases">
        <title>Chitinophaga defluvii sp. nov., isolated from municipal sewage.</title>
        <authorList>
            <person name="Zhang L."/>
        </authorList>
    </citation>
    <scope>NUCLEOTIDE SEQUENCE [LARGE SCALE GENOMIC DNA]</scope>
    <source>
        <strain evidence="1 2">H8</strain>
    </source>
</reference>
<dbReference type="RefSeq" id="WP_354661323.1">
    <property type="nucleotide sequence ID" value="NZ_JBEXAC010000002.1"/>
</dbReference>
<comment type="caution">
    <text evidence="1">The sequence shown here is derived from an EMBL/GenBank/DDBJ whole genome shotgun (WGS) entry which is preliminary data.</text>
</comment>
<organism evidence="1 2">
    <name type="scientific">Chitinophaga defluvii</name>
    <dbReference type="NCBI Taxonomy" id="3163343"/>
    <lineage>
        <taxon>Bacteria</taxon>
        <taxon>Pseudomonadati</taxon>
        <taxon>Bacteroidota</taxon>
        <taxon>Chitinophagia</taxon>
        <taxon>Chitinophagales</taxon>
        <taxon>Chitinophagaceae</taxon>
        <taxon>Chitinophaga</taxon>
    </lineage>
</organism>
<dbReference type="EMBL" id="JBEXAC010000002">
    <property type="protein sequence ID" value="MET6998681.1"/>
    <property type="molecule type" value="Genomic_DNA"/>
</dbReference>
<keyword evidence="2" id="KW-1185">Reference proteome</keyword>
<dbReference type="Proteomes" id="UP001549749">
    <property type="component" value="Unassembled WGS sequence"/>
</dbReference>
<sequence>MKTILIFITGLLLVAGCNEPKLDNAMAADILKAEQRYPRAVDYDLYCADPTHARRVLEGGLEEKGLLTVARSQELGDAGAPLIQLTAAAKPYLLETSDKDKAIHVQKVKLADEVLDNVQSVSLADDGKSATVSYSTCYTNFTPFNVLRTAPKDNKAYTVAFILTNKGWQVERKK</sequence>
<dbReference type="PROSITE" id="PS51257">
    <property type="entry name" value="PROKAR_LIPOPROTEIN"/>
    <property type="match status" value="1"/>
</dbReference>
<name>A0ABV2T6P1_9BACT</name>
<evidence type="ECO:0000313" key="1">
    <source>
        <dbReference type="EMBL" id="MET6998681.1"/>
    </source>
</evidence>
<proteinExistence type="predicted"/>
<protein>
    <recommendedName>
        <fullName evidence="3">Lipoprotein</fullName>
    </recommendedName>
</protein>
<gene>
    <name evidence="1" type="ORF">ABR189_14955</name>
</gene>
<evidence type="ECO:0000313" key="2">
    <source>
        <dbReference type="Proteomes" id="UP001549749"/>
    </source>
</evidence>
<evidence type="ECO:0008006" key="3">
    <source>
        <dbReference type="Google" id="ProtNLM"/>
    </source>
</evidence>